<dbReference type="GO" id="GO:0003700">
    <property type="term" value="F:DNA-binding transcription factor activity"/>
    <property type="evidence" value="ECO:0007669"/>
    <property type="project" value="InterPro"/>
</dbReference>
<dbReference type="Proteomes" id="UP000319818">
    <property type="component" value="Unassembled WGS sequence"/>
</dbReference>
<dbReference type="SUPFAM" id="SSF64288">
    <property type="entry name" value="Chorismate lyase-like"/>
    <property type="match status" value="1"/>
</dbReference>
<name>A0A543FXD4_9PSEU</name>
<dbReference type="InterPro" id="IPR000524">
    <property type="entry name" value="Tscrpt_reg_HTH_GntR"/>
</dbReference>
<proteinExistence type="predicted"/>
<gene>
    <name evidence="5" type="ORF">FB388_5748</name>
</gene>
<evidence type="ECO:0000259" key="4">
    <source>
        <dbReference type="PROSITE" id="PS50949"/>
    </source>
</evidence>
<reference evidence="5 6" key="1">
    <citation type="submission" date="2019-06" db="EMBL/GenBank/DDBJ databases">
        <title>Sequencing the genomes of 1000 actinobacteria strains.</title>
        <authorList>
            <person name="Klenk H.-P."/>
        </authorList>
    </citation>
    <scope>NUCLEOTIDE SEQUENCE [LARGE SCALE GENOMIC DNA]</scope>
    <source>
        <strain evidence="5 6">DSM 45511</strain>
    </source>
</reference>
<dbReference type="InterPro" id="IPR028978">
    <property type="entry name" value="Chorismate_lyase_/UTRA_dom_sf"/>
</dbReference>
<organism evidence="5 6">
    <name type="scientific">Pseudonocardia cypriaca</name>
    <dbReference type="NCBI Taxonomy" id="882449"/>
    <lineage>
        <taxon>Bacteria</taxon>
        <taxon>Bacillati</taxon>
        <taxon>Actinomycetota</taxon>
        <taxon>Actinomycetes</taxon>
        <taxon>Pseudonocardiales</taxon>
        <taxon>Pseudonocardiaceae</taxon>
        <taxon>Pseudonocardia</taxon>
    </lineage>
</organism>
<comment type="caution">
    <text evidence="5">The sequence shown here is derived from an EMBL/GenBank/DDBJ whole genome shotgun (WGS) entry which is preliminary data.</text>
</comment>
<evidence type="ECO:0000256" key="3">
    <source>
        <dbReference type="ARBA" id="ARBA00023163"/>
    </source>
</evidence>
<protein>
    <submittedName>
        <fullName evidence="5">GntR family transcriptional regulator</fullName>
    </submittedName>
</protein>
<keyword evidence="1" id="KW-0805">Transcription regulation</keyword>
<keyword evidence="3" id="KW-0804">Transcription</keyword>
<dbReference type="InterPro" id="IPR011663">
    <property type="entry name" value="UTRA"/>
</dbReference>
<dbReference type="OrthoDB" id="3194402at2"/>
<evidence type="ECO:0000313" key="5">
    <source>
        <dbReference type="EMBL" id="TQM38508.1"/>
    </source>
</evidence>
<dbReference type="PRINTS" id="PR00035">
    <property type="entry name" value="HTHGNTR"/>
</dbReference>
<dbReference type="InterPro" id="IPR036388">
    <property type="entry name" value="WH-like_DNA-bd_sf"/>
</dbReference>
<feature type="domain" description="HTH gntR-type" evidence="4">
    <location>
        <begin position="14"/>
        <end position="82"/>
    </location>
</feature>
<dbReference type="PROSITE" id="PS50949">
    <property type="entry name" value="HTH_GNTR"/>
    <property type="match status" value="1"/>
</dbReference>
<dbReference type="GO" id="GO:0003677">
    <property type="term" value="F:DNA binding"/>
    <property type="evidence" value="ECO:0007669"/>
    <property type="project" value="UniProtKB-KW"/>
</dbReference>
<dbReference type="SUPFAM" id="SSF46785">
    <property type="entry name" value="Winged helix' DNA-binding domain"/>
    <property type="match status" value="1"/>
</dbReference>
<dbReference type="InterPro" id="IPR036390">
    <property type="entry name" value="WH_DNA-bd_sf"/>
</dbReference>
<accession>A0A543FXD4</accession>
<dbReference type="Pfam" id="PF00392">
    <property type="entry name" value="GntR"/>
    <property type="match status" value="1"/>
</dbReference>
<keyword evidence="6" id="KW-1185">Reference proteome</keyword>
<keyword evidence="2" id="KW-0238">DNA-binding</keyword>
<dbReference type="CDD" id="cd07377">
    <property type="entry name" value="WHTH_GntR"/>
    <property type="match status" value="1"/>
</dbReference>
<evidence type="ECO:0000256" key="2">
    <source>
        <dbReference type="ARBA" id="ARBA00023125"/>
    </source>
</evidence>
<dbReference type="Pfam" id="PF07702">
    <property type="entry name" value="UTRA"/>
    <property type="match status" value="1"/>
</dbReference>
<dbReference type="EMBL" id="VFPH01000002">
    <property type="protein sequence ID" value="TQM38508.1"/>
    <property type="molecule type" value="Genomic_DNA"/>
</dbReference>
<dbReference type="SMART" id="SM00866">
    <property type="entry name" value="UTRA"/>
    <property type="match status" value="1"/>
</dbReference>
<dbReference type="SMART" id="SM00345">
    <property type="entry name" value="HTH_GNTR"/>
    <property type="match status" value="1"/>
</dbReference>
<dbReference type="AlphaFoldDB" id="A0A543FXD4"/>
<dbReference type="InterPro" id="IPR050679">
    <property type="entry name" value="Bact_HTH_transcr_reg"/>
</dbReference>
<dbReference type="Gene3D" id="3.40.1410.10">
    <property type="entry name" value="Chorismate lyase-like"/>
    <property type="match status" value="1"/>
</dbReference>
<dbReference type="Gene3D" id="1.10.10.10">
    <property type="entry name" value="Winged helix-like DNA-binding domain superfamily/Winged helix DNA-binding domain"/>
    <property type="match status" value="1"/>
</dbReference>
<dbReference type="PANTHER" id="PTHR44846">
    <property type="entry name" value="MANNOSYL-D-GLYCERATE TRANSPORT/METABOLISM SYSTEM REPRESSOR MNGR-RELATED"/>
    <property type="match status" value="1"/>
</dbReference>
<evidence type="ECO:0000256" key="1">
    <source>
        <dbReference type="ARBA" id="ARBA00023015"/>
    </source>
</evidence>
<sequence>MLRSVLYVDKFSPVPFYRQIKNQVRDAVDTGIWVAGRKLPSERELLTTLGVSRITVRQAFSELVAEGYLTSSPGRGFFVAARSPAQELHALVSHTEAMREGGVEPSSRVLTCEVQAASPAVARGLGVSPGAEVVYLHRVRLADSVPLTIQQVWLPHAVVPGLAEVDFTTASLFELLRERYQVQPARAETVISARPADPDEAGELELGEPAIALTVDQLTFDEDDRVVEFSRSVHNPLRLPVRISQSVATRSGAAGLLARASVERR</sequence>
<evidence type="ECO:0000313" key="6">
    <source>
        <dbReference type="Proteomes" id="UP000319818"/>
    </source>
</evidence>